<keyword evidence="12" id="KW-0865">Zymogen</keyword>
<evidence type="ECO:0000256" key="9">
    <source>
        <dbReference type="ARBA" id="ARBA00022801"/>
    </source>
</evidence>
<evidence type="ECO:0000256" key="4">
    <source>
        <dbReference type="ARBA" id="ARBA00022525"/>
    </source>
</evidence>
<keyword evidence="8 15" id="KW-0732">Signal</keyword>
<comment type="subcellular location">
    <subcellularLocation>
        <location evidence="2 15">Secreted</location>
    </subcellularLocation>
</comment>
<evidence type="ECO:0000256" key="7">
    <source>
        <dbReference type="ARBA" id="ARBA00022723"/>
    </source>
</evidence>
<dbReference type="Gene3D" id="2.60.40.2970">
    <property type="match status" value="1"/>
</dbReference>
<dbReference type="SMART" id="SM01351">
    <property type="entry name" value="Aspzincin_M35"/>
    <property type="match status" value="1"/>
</dbReference>
<keyword evidence="9 15" id="KW-0378">Hydrolase</keyword>
<evidence type="ECO:0000256" key="5">
    <source>
        <dbReference type="ARBA" id="ARBA00022670"/>
    </source>
</evidence>
<dbReference type="InterPro" id="IPR050414">
    <property type="entry name" value="Fungal_M35_metalloproteases"/>
</dbReference>
<dbReference type="Proteomes" id="UP000230605">
    <property type="component" value="Chromosome 7"/>
</dbReference>
<comment type="function">
    <text evidence="15">Secreted metalloproteinase that allows assimilation of proteinaceous substrates. Shows high activities on basic nuclear substrates such as histone and protamine.</text>
</comment>
<dbReference type="EMBL" id="LKMD01000106">
    <property type="protein sequence ID" value="PIA91800.1"/>
    <property type="molecule type" value="Genomic_DNA"/>
</dbReference>
<reference evidence="18 20" key="2">
    <citation type="submission" date="2023-09" db="EMBL/GenBank/DDBJ databases">
        <title>Complete-Gapless Cercospora beticola genome.</title>
        <authorList>
            <person name="Wyatt N.A."/>
            <person name="Spanner R.E."/>
            <person name="Bolton M.D."/>
        </authorList>
    </citation>
    <scope>NUCLEOTIDE SEQUENCE [LARGE SCALE GENOMIC DNA]</scope>
    <source>
        <strain evidence="18">Cb09-40</strain>
    </source>
</reference>
<evidence type="ECO:0000256" key="15">
    <source>
        <dbReference type="RuleBase" id="RU361126"/>
    </source>
</evidence>
<evidence type="ECO:0000313" key="19">
    <source>
        <dbReference type="Proteomes" id="UP000230605"/>
    </source>
</evidence>
<feature type="signal peptide" evidence="15">
    <location>
        <begin position="1"/>
        <end position="17"/>
    </location>
</feature>
<proteinExistence type="inferred from homology"/>
<feature type="binding site" evidence="14">
    <location>
        <position position="317"/>
    </location>
    <ligand>
        <name>Zn(2+)</name>
        <dbReference type="ChEBI" id="CHEBI:29105"/>
        <note>catalytic</note>
    </ligand>
</feature>
<evidence type="ECO:0000256" key="14">
    <source>
        <dbReference type="PIRSR" id="PIRSR601384-2"/>
    </source>
</evidence>
<dbReference type="Proteomes" id="UP001302367">
    <property type="component" value="Chromosome 7"/>
</dbReference>
<evidence type="ECO:0000256" key="10">
    <source>
        <dbReference type="ARBA" id="ARBA00022833"/>
    </source>
</evidence>
<dbReference type="SUPFAM" id="SSF55486">
    <property type="entry name" value="Metalloproteases ('zincins'), catalytic domain"/>
    <property type="match status" value="1"/>
</dbReference>
<dbReference type="GO" id="GO:0046872">
    <property type="term" value="F:metal ion binding"/>
    <property type="evidence" value="ECO:0007669"/>
    <property type="project" value="UniProtKB-KW"/>
</dbReference>
<dbReference type="InterPro" id="IPR024079">
    <property type="entry name" value="MetalloPept_cat_dom_sf"/>
</dbReference>
<evidence type="ECO:0000256" key="6">
    <source>
        <dbReference type="ARBA" id="ARBA00022685"/>
    </source>
</evidence>
<evidence type="ECO:0000256" key="3">
    <source>
        <dbReference type="ARBA" id="ARBA00010279"/>
    </source>
</evidence>
<keyword evidence="20" id="KW-1185">Reference proteome</keyword>
<evidence type="ECO:0000259" key="16">
    <source>
        <dbReference type="SMART" id="SM01351"/>
    </source>
</evidence>
<gene>
    <name evidence="17" type="ORF">CB0940_09444</name>
    <name evidence="18" type="ORF">RHO25_010898</name>
</gene>
<feature type="active site" evidence="13">
    <location>
        <position position="303"/>
    </location>
</feature>
<dbReference type="OrthoDB" id="412874at2759"/>
<dbReference type="GO" id="GO:0005576">
    <property type="term" value="C:extracellular region"/>
    <property type="evidence" value="ECO:0007669"/>
    <property type="project" value="UniProtKB-SubCell"/>
</dbReference>
<dbReference type="CDD" id="cd11008">
    <property type="entry name" value="M35_deuterolysin_like"/>
    <property type="match status" value="1"/>
</dbReference>
<dbReference type="InterPro" id="IPR029463">
    <property type="entry name" value="Lys_MEP"/>
</dbReference>
<feature type="binding site" evidence="14">
    <location>
        <position position="306"/>
    </location>
    <ligand>
        <name>Zn(2+)</name>
        <dbReference type="ChEBI" id="CHEBI:29105"/>
        <note>catalytic</note>
    </ligand>
</feature>
<evidence type="ECO:0000313" key="18">
    <source>
        <dbReference type="EMBL" id="WPB06241.1"/>
    </source>
</evidence>
<keyword evidence="7 14" id="KW-0479">Metal-binding</keyword>
<dbReference type="PANTHER" id="PTHR37016:SF3">
    <property type="entry name" value="NEUTRAL PROTEASE 2-RELATED"/>
    <property type="match status" value="1"/>
</dbReference>
<dbReference type="AlphaFoldDB" id="A0A2G5HGY6"/>
<dbReference type="GO" id="GO:0006508">
    <property type="term" value="P:proteolysis"/>
    <property type="evidence" value="ECO:0007669"/>
    <property type="project" value="UniProtKB-KW"/>
</dbReference>
<dbReference type="PANTHER" id="PTHR37016">
    <property type="match status" value="1"/>
</dbReference>
<name>A0A2G5HGY6_CERBT</name>
<dbReference type="InterPro" id="IPR001384">
    <property type="entry name" value="Peptidase_M35"/>
</dbReference>
<feature type="chain" id="PRO_5013428342" description="Neutral protease 2" evidence="15">
    <location>
        <begin position="18"/>
        <end position="351"/>
    </location>
</feature>
<organism evidence="17 19">
    <name type="scientific">Cercospora beticola</name>
    <name type="common">Sugarbeet leaf spot fungus</name>
    <dbReference type="NCBI Taxonomy" id="122368"/>
    <lineage>
        <taxon>Eukaryota</taxon>
        <taxon>Fungi</taxon>
        <taxon>Dikarya</taxon>
        <taxon>Ascomycota</taxon>
        <taxon>Pezizomycotina</taxon>
        <taxon>Dothideomycetes</taxon>
        <taxon>Dothideomycetidae</taxon>
        <taxon>Mycosphaerellales</taxon>
        <taxon>Mycosphaerellaceae</taxon>
        <taxon>Cercospora</taxon>
    </lineage>
</organism>
<keyword evidence="11 15" id="KW-0482">Metalloprotease</keyword>
<reference evidence="17 19" key="1">
    <citation type="submission" date="2015-10" db="EMBL/GenBank/DDBJ databases">
        <title>The cercosporin biosynthetic gene cluster was horizontally transferred to several fungal lineages and shown to be expanded in Cercospora beticola based on microsynteny with recipient genomes.</title>
        <authorList>
            <person name="De Jonge R."/>
            <person name="Ebert M.K."/>
            <person name="Suttle J.C."/>
            <person name="Jurick Ii W.M."/>
            <person name="Secor G.A."/>
            <person name="Thomma B.P."/>
            <person name="Van De Peer Y."/>
            <person name="Bolton M.D."/>
        </authorList>
    </citation>
    <scope>NUCLEOTIDE SEQUENCE [LARGE SCALE GENOMIC DNA]</scope>
    <source>
        <strain evidence="17 19">09-40</strain>
    </source>
</reference>
<evidence type="ECO:0000256" key="11">
    <source>
        <dbReference type="ARBA" id="ARBA00023049"/>
    </source>
</evidence>
<feature type="binding site" evidence="14">
    <location>
        <position position="302"/>
    </location>
    <ligand>
        <name>Zn(2+)</name>
        <dbReference type="ChEBI" id="CHEBI:29105"/>
        <note>catalytic</note>
    </ligand>
</feature>
<evidence type="ECO:0000256" key="12">
    <source>
        <dbReference type="ARBA" id="ARBA00023145"/>
    </source>
</evidence>
<dbReference type="Pfam" id="PF02102">
    <property type="entry name" value="Peptidase_M35"/>
    <property type="match status" value="1"/>
</dbReference>
<sequence>MKFTLATAAALVATVAASPLDRRATPLEATLTQIDNTLVRVALTNTGSTAYNLLAGGTILDDAPVDKLYVTGGNATATFVGITKRMSLQNLDADAFVTLEAGETIEKEIQAAQIYDFPASGIYEFLADGVFPYAEAGSTELTGDALIFESNTLSLEIDGEAAAAVGDVVRLDKRTIIQSDCTGTRRTAVVNGLRNCATQANAAASQAASGSATRFNTFFRTTASGTRNTVAARLRAVAGECSSSTSGVSRTYCTDPYGYCTSNVLAYAVPSASNVNYCPAFYTLPAVTGSCFAQDQAGTVLHETTHLSAVYSPNTIDYAYGYAASTRLTTAQAVLNADSYTLFANSVSLGC</sequence>
<keyword evidence="6 15" id="KW-0165">Cleavage on pair of basic residues</keyword>
<keyword evidence="10 14" id="KW-0862">Zinc</keyword>
<evidence type="ECO:0000256" key="13">
    <source>
        <dbReference type="PIRSR" id="PIRSR601384-1"/>
    </source>
</evidence>
<evidence type="ECO:0000256" key="2">
    <source>
        <dbReference type="ARBA" id="ARBA00004613"/>
    </source>
</evidence>
<comment type="cofactor">
    <cofactor evidence="14 15">
        <name>Zn(2+)</name>
        <dbReference type="ChEBI" id="CHEBI:29105"/>
    </cofactor>
    <text evidence="14 15">Binds 1 zinc ion per subunit.</text>
</comment>
<dbReference type="GO" id="GO:0004222">
    <property type="term" value="F:metalloendopeptidase activity"/>
    <property type="evidence" value="ECO:0007669"/>
    <property type="project" value="InterPro"/>
</dbReference>
<evidence type="ECO:0000313" key="20">
    <source>
        <dbReference type="Proteomes" id="UP001302367"/>
    </source>
</evidence>
<keyword evidence="5 15" id="KW-0645">Protease</keyword>
<accession>A0A2G5HGY6</accession>
<evidence type="ECO:0000256" key="8">
    <source>
        <dbReference type="ARBA" id="ARBA00022729"/>
    </source>
</evidence>
<keyword evidence="4 15" id="KW-0964">Secreted</keyword>
<dbReference type="EMBL" id="CP134190">
    <property type="protein sequence ID" value="WPB06241.1"/>
    <property type="molecule type" value="Genomic_DNA"/>
</dbReference>
<evidence type="ECO:0000256" key="1">
    <source>
        <dbReference type="ARBA" id="ARBA00001187"/>
    </source>
</evidence>
<comment type="catalytic activity">
    <reaction evidence="1 15">
        <text>Preferential cleavage of bonds with hydrophobic residues in P1'. Also 3-Asn-|-Gln-4 and 8-Gly-|-Ser-9 bonds in insulin B chain.</text>
        <dbReference type="EC" id="3.4.24.39"/>
    </reaction>
</comment>
<protein>
    <recommendedName>
        <fullName evidence="15">Neutral protease 2</fullName>
        <ecNumber evidence="15">3.4.24.39</ecNumber>
    </recommendedName>
    <alternativeName>
        <fullName evidence="15">Deuterolysin</fullName>
    </alternativeName>
</protein>
<evidence type="ECO:0000313" key="17">
    <source>
        <dbReference type="EMBL" id="PIA91800.1"/>
    </source>
</evidence>
<feature type="domain" description="Lysine-specific metallo-endopeptidase" evidence="16">
    <location>
        <begin position="205"/>
        <end position="345"/>
    </location>
</feature>
<dbReference type="EC" id="3.4.24.39" evidence="15"/>
<dbReference type="Gene3D" id="3.40.390.10">
    <property type="entry name" value="Collagenase (Catalytic Domain)"/>
    <property type="match status" value="1"/>
</dbReference>
<comment type="similarity">
    <text evidence="3 15">Belongs to the peptidase M35 family.</text>
</comment>
<dbReference type="PRINTS" id="PR00768">
    <property type="entry name" value="DEUTEROLYSIN"/>
</dbReference>